<evidence type="ECO:0000313" key="1">
    <source>
        <dbReference type="EMBL" id="HJA08518.1"/>
    </source>
</evidence>
<gene>
    <name evidence="1" type="ORF">H9962_04945</name>
</gene>
<dbReference type="Proteomes" id="UP000824225">
    <property type="component" value="Unassembled WGS sequence"/>
</dbReference>
<accession>A0A9D2HCB6</accession>
<name>A0A9D2HCB6_9BACT</name>
<sequence length="923" mass="98296">MSQINQVGGPGVQQHQVGEVAPRAGADVPAELRGARPSAGVVAGRVLLGIFTLGISEGVRALVHHARAEAAPAPRVTGANIPQAGPRADAFNASLADGLRRGTLPPAYRAALGEAVDELRARFGADIVPEGLSLENLPGRDALIRSVADSMRAASDEISPESLRGLLVDQGAPMMAGRTLKARLDASCAEIGYADADAGLLLDHVLKSEPELAAALPGCADRAAADALLEEAMPRIREYVQVDHAMNEARTQARENAVTGLARATGLSEAVVRRQVDFTKLENSFNYLAKDIRTGENPARGDALDAEFGRLADKFVHQKARLFASVDGLGLSARMADAWKNAALTSGTLDKEDMFTAFHAVGSRVDASRLLEALNAPAGEFADQDIFGLLQSLALQLNEKLLGHYGPEAWDKLGGDGQSDARFYAAQAMLDAAPGLAEALAARPDLVERLLDMVSEERIQGMDMSGSDDPALQEQGLLLRQGADAGQLILIDLPRPAAEHNESLAASMGGPGLSPAHARALDRVIADMRAKFGADCLPAGDFTKALSALEPEARESVYRRLSASVRGSASPITSDDLAAMLEPSARAAAAYGAFKSLLSGMAQEMGLPPDADAVSYVAYALRMRHPELTNAIIGADNRAELETVLSRLPEAASLLRMENDIRTSMEWGMAEIYTSLSRATGLPEADVRERLDTREVDASGKFAYLRQDLRELCLDAAKTPEGGIPTPDIRAGYQRIVSNFVAGKAGLFNSIEELGLSPELAAGWRSEALTNPTLKKAGFLRSCVAIADGMKASGLRTGLLEGQLTDVELFGLFRTVGAQLDEHAHMIFDEAAYRDMGSDELSAINRFAREAFLDRHPDIRDAIAAQADRMRTLIDQGEEQMLQIQKRMGSVRHDTPEMAALQAEYASVASALAVIISVAGTRE</sequence>
<evidence type="ECO:0000313" key="2">
    <source>
        <dbReference type="Proteomes" id="UP000824225"/>
    </source>
</evidence>
<proteinExistence type="predicted"/>
<reference evidence="1" key="1">
    <citation type="journal article" date="2021" name="PeerJ">
        <title>Extensive microbial diversity within the chicken gut microbiome revealed by metagenomics and culture.</title>
        <authorList>
            <person name="Gilroy R."/>
            <person name="Ravi A."/>
            <person name="Getino M."/>
            <person name="Pursley I."/>
            <person name="Horton D.L."/>
            <person name="Alikhan N.F."/>
            <person name="Baker D."/>
            <person name="Gharbi K."/>
            <person name="Hall N."/>
            <person name="Watson M."/>
            <person name="Adriaenssens E.M."/>
            <person name="Foster-Nyarko E."/>
            <person name="Jarju S."/>
            <person name="Secka A."/>
            <person name="Antonio M."/>
            <person name="Oren A."/>
            <person name="Chaudhuri R.R."/>
            <person name="La Ragione R."/>
            <person name="Hildebrand F."/>
            <person name="Pallen M.J."/>
        </authorList>
    </citation>
    <scope>NUCLEOTIDE SEQUENCE</scope>
    <source>
        <strain evidence="1">CHK186-16707</strain>
    </source>
</reference>
<dbReference type="EMBL" id="DXAN01000016">
    <property type="protein sequence ID" value="HJA08518.1"/>
    <property type="molecule type" value="Genomic_DNA"/>
</dbReference>
<comment type="caution">
    <text evidence="1">The sequence shown here is derived from an EMBL/GenBank/DDBJ whole genome shotgun (WGS) entry which is preliminary data.</text>
</comment>
<dbReference type="AlphaFoldDB" id="A0A9D2HCB6"/>
<protein>
    <submittedName>
        <fullName evidence="1">Uncharacterized protein</fullName>
    </submittedName>
</protein>
<organism evidence="1 2">
    <name type="scientific">Candidatus Mailhella merdigallinarum</name>
    <dbReference type="NCBI Taxonomy" id="2838658"/>
    <lineage>
        <taxon>Bacteria</taxon>
        <taxon>Pseudomonadati</taxon>
        <taxon>Thermodesulfobacteriota</taxon>
        <taxon>Desulfovibrionia</taxon>
        <taxon>Desulfovibrionales</taxon>
        <taxon>Desulfovibrionaceae</taxon>
        <taxon>Mailhella</taxon>
    </lineage>
</organism>
<reference evidence="1" key="2">
    <citation type="submission" date="2021-04" db="EMBL/GenBank/DDBJ databases">
        <authorList>
            <person name="Gilroy R."/>
        </authorList>
    </citation>
    <scope>NUCLEOTIDE SEQUENCE</scope>
    <source>
        <strain evidence="1">CHK186-16707</strain>
    </source>
</reference>